<dbReference type="Proteomes" id="UP000095300">
    <property type="component" value="Unassembled WGS sequence"/>
</dbReference>
<reference evidence="10" key="1">
    <citation type="submission" date="2015-05" db="EMBL/GenBank/DDBJ databases">
        <authorList>
            <person name="Wilson R.K."/>
            <person name="Warren W.C."/>
            <person name="Olafson P."/>
        </authorList>
    </citation>
    <scope>NUCLEOTIDE SEQUENCE [LARGE SCALE GENOMIC DNA]</scope>
    <source>
        <strain evidence="10">USDA</strain>
    </source>
</reference>
<dbReference type="AlphaFoldDB" id="A0A1I8NPZ5"/>
<evidence type="ECO:0000256" key="4">
    <source>
        <dbReference type="ARBA" id="ARBA00023125"/>
    </source>
</evidence>
<feature type="domain" description="THAP-type" evidence="8">
    <location>
        <begin position="1"/>
        <end position="69"/>
    </location>
</feature>
<name>A0A1I8NPZ5_STOCA</name>
<evidence type="ECO:0000256" key="2">
    <source>
        <dbReference type="ARBA" id="ARBA00022771"/>
    </source>
</evidence>
<gene>
    <name evidence="9" type="primary">106091677</name>
</gene>
<keyword evidence="6" id="KW-0175">Coiled coil</keyword>
<dbReference type="Pfam" id="PF12017">
    <property type="entry name" value="Tnp_P_element"/>
    <property type="match status" value="1"/>
</dbReference>
<keyword evidence="2 5" id="KW-0863">Zinc-finger</keyword>
<evidence type="ECO:0000256" key="5">
    <source>
        <dbReference type="PROSITE-ProRule" id="PRU00309"/>
    </source>
</evidence>
<feature type="compositionally biased region" description="Polar residues" evidence="7">
    <location>
        <begin position="71"/>
        <end position="81"/>
    </location>
</feature>
<dbReference type="GO" id="GO:0003677">
    <property type="term" value="F:DNA binding"/>
    <property type="evidence" value="ECO:0007669"/>
    <property type="project" value="UniProtKB-UniRule"/>
</dbReference>
<feature type="coiled-coil region" evidence="6">
    <location>
        <begin position="206"/>
        <end position="247"/>
    </location>
</feature>
<dbReference type="GO" id="GO:0008270">
    <property type="term" value="F:zinc ion binding"/>
    <property type="evidence" value="ECO:0007669"/>
    <property type="project" value="UniProtKB-KW"/>
</dbReference>
<dbReference type="EnsemblMetazoa" id="SCAU001008-RB">
    <property type="protein sequence ID" value="SCAU001008-PB"/>
    <property type="gene ID" value="SCAU001008"/>
</dbReference>
<evidence type="ECO:0000313" key="10">
    <source>
        <dbReference type="Proteomes" id="UP000095300"/>
    </source>
</evidence>
<dbReference type="KEGG" id="scac:106091677"/>
<evidence type="ECO:0000313" key="9">
    <source>
        <dbReference type="EnsemblMetazoa" id="SCAU001008-PC"/>
    </source>
</evidence>
<dbReference type="InterPro" id="IPR021896">
    <property type="entry name" value="THAP9-like_HTH"/>
</dbReference>
<protein>
    <recommendedName>
        <fullName evidence="8">THAP-type domain-containing protein</fullName>
    </recommendedName>
</protein>
<dbReference type="OrthoDB" id="7312725at2759"/>
<dbReference type="Pfam" id="PF05485">
    <property type="entry name" value="THAP"/>
    <property type="match status" value="1"/>
</dbReference>
<feature type="compositionally biased region" description="Basic and acidic residues" evidence="7">
    <location>
        <begin position="109"/>
        <end position="127"/>
    </location>
</feature>
<evidence type="ECO:0000256" key="1">
    <source>
        <dbReference type="ARBA" id="ARBA00022723"/>
    </source>
</evidence>
<reference evidence="9" key="2">
    <citation type="submission" date="2020-05" db="UniProtKB">
        <authorList>
            <consortium name="EnsemblMetazoa"/>
        </authorList>
    </citation>
    <scope>IDENTIFICATION</scope>
    <source>
        <strain evidence="9">USDA</strain>
    </source>
</reference>
<keyword evidence="10" id="KW-1185">Reference proteome</keyword>
<feature type="region of interest" description="Disordered" evidence="7">
    <location>
        <begin position="70"/>
        <end position="128"/>
    </location>
</feature>
<dbReference type="SMART" id="SM00980">
    <property type="entry name" value="THAP"/>
    <property type="match status" value="1"/>
</dbReference>
<dbReference type="PROSITE" id="PS50950">
    <property type="entry name" value="ZF_THAP"/>
    <property type="match status" value="1"/>
</dbReference>
<dbReference type="SUPFAM" id="SSF57716">
    <property type="entry name" value="Glucocorticoid receptor-like (DNA-binding domain)"/>
    <property type="match status" value="1"/>
</dbReference>
<dbReference type="SMART" id="SM00692">
    <property type="entry name" value="DM3"/>
    <property type="match status" value="1"/>
</dbReference>
<keyword evidence="1" id="KW-0479">Metal-binding</keyword>
<keyword evidence="3" id="KW-0862">Zinc</keyword>
<evidence type="ECO:0000256" key="6">
    <source>
        <dbReference type="SAM" id="Coils"/>
    </source>
</evidence>
<organism evidence="9 10">
    <name type="scientific">Stomoxys calcitrans</name>
    <name type="common">Stable fly</name>
    <name type="synonym">Conops calcitrans</name>
    <dbReference type="NCBI Taxonomy" id="35570"/>
    <lineage>
        <taxon>Eukaryota</taxon>
        <taxon>Metazoa</taxon>
        <taxon>Ecdysozoa</taxon>
        <taxon>Arthropoda</taxon>
        <taxon>Hexapoda</taxon>
        <taxon>Insecta</taxon>
        <taxon>Pterygota</taxon>
        <taxon>Neoptera</taxon>
        <taxon>Endopterygota</taxon>
        <taxon>Diptera</taxon>
        <taxon>Brachycera</taxon>
        <taxon>Muscomorpha</taxon>
        <taxon>Muscoidea</taxon>
        <taxon>Muscidae</taxon>
        <taxon>Stomoxys</taxon>
    </lineage>
</organism>
<dbReference type="InterPro" id="IPR006612">
    <property type="entry name" value="THAP_Znf"/>
</dbReference>
<keyword evidence="4 5" id="KW-0238">DNA-binding</keyword>
<dbReference type="EnsemblMetazoa" id="SCAU001008-RC">
    <property type="protein sequence ID" value="SCAU001008-PC"/>
    <property type="gene ID" value="SCAU001008"/>
</dbReference>
<sequence>MGRSCYFNCIDAKRLYGFPKDPEERMAWCNIVGADFARVRPNTKLCEKHFDPKYLGVKNLKRYLVPPVIAPQQNENNQTLPKNDEIQSLPKNEEIQSLPKNEEIQSLPKIKDPQHKENNQPHPKNEEIQSLQSNTSFIEDEDTNNFPNMPLKTCGSIIPLKKRKIAESKNLTSCCNCDCHKKPDTSPQKLEKGKLQTEAGSLEKLISEHKKQMEIAGKDYEKLTLQNTQLNAEIESHKENIEELSKIIFGLSTDIESKAPKFARMICGKTNRYSTDQLDIAQSIHHVSPKCYRFMKEDLSFHLPSPSTLLKLRPPSSIETGIENNAEVHQKEVAASFNKEEQQCEMIFGEMDCQPSLECDISHDIKIEL</sequence>
<evidence type="ECO:0000256" key="7">
    <source>
        <dbReference type="SAM" id="MobiDB-lite"/>
    </source>
</evidence>
<accession>A0A1I8NPZ5</accession>
<evidence type="ECO:0000256" key="3">
    <source>
        <dbReference type="ARBA" id="ARBA00022833"/>
    </source>
</evidence>
<evidence type="ECO:0000259" key="8">
    <source>
        <dbReference type="PROSITE" id="PS50950"/>
    </source>
</evidence>
<dbReference type="VEuPathDB" id="VectorBase:SCAU001008"/>
<proteinExistence type="predicted"/>